<evidence type="ECO:0008006" key="3">
    <source>
        <dbReference type="Google" id="ProtNLM"/>
    </source>
</evidence>
<feature type="compositionally biased region" description="Basic and acidic residues" evidence="1">
    <location>
        <begin position="8"/>
        <end position="27"/>
    </location>
</feature>
<protein>
    <recommendedName>
        <fullName evidence="3">Transcriptional regulator</fullName>
    </recommendedName>
</protein>
<sequence>MKITNETEYEKAAERADALEGAKKGSPEEKELKELLKAMKEYEDDFVRMLRDNN</sequence>
<evidence type="ECO:0000313" key="2">
    <source>
        <dbReference type="EMBL" id="XCH22031.1"/>
    </source>
</evidence>
<dbReference type="RefSeq" id="WP_353717364.1">
    <property type="nucleotide sequence ID" value="NZ_CP159289.1"/>
</dbReference>
<organism evidence="2">
    <name type="scientific">Dyadobacter sp. 676</name>
    <dbReference type="NCBI Taxonomy" id="3088362"/>
    <lineage>
        <taxon>Bacteria</taxon>
        <taxon>Pseudomonadati</taxon>
        <taxon>Bacteroidota</taxon>
        <taxon>Cytophagia</taxon>
        <taxon>Cytophagales</taxon>
        <taxon>Spirosomataceae</taxon>
        <taxon>Dyadobacter</taxon>
    </lineage>
</organism>
<name>A0AAU8FBY1_9BACT</name>
<accession>A0AAU8FBY1</accession>
<feature type="region of interest" description="Disordered" evidence="1">
    <location>
        <begin position="1"/>
        <end position="27"/>
    </location>
</feature>
<dbReference type="EMBL" id="CP159289">
    <property type="protein sequence ID" value="XCH22031.1"/>
    <property type="molecule type" value="Genomic_DNA"/>
</dbReference>
<evidence type="ECO:0000256" key="1">
    <source>
        <dbReference type="SAM" id="MobiDB-lite"/>
    </source>
</evidence>
<dbReference type="AlphaFoldDB" id="A0AAU8FBY1"/>
<proteinExistence type="predicted"/>
<gene>
    <name evidence="2" type="ORF">ABV298_16860</name>
</gene>
<reference evidence="2" key="1">
    <citation type="submission" date="2024-06" db="EMBL/GenBank/DDBJ databases">
        <title>Sequencing and assembly of the genome of Dyadobacter sp. strain 676, a symbiont of Cyamopsis tetragonoloba.</title>
        <authorList>
            <person name="Guro P."/>
            <person name="Sazanova A."/>
            <person name="Kuznetsova I."/>
            <person name="Belimov A."/>
            <person name="Safronova V."/>
        </authorList>
    </citation>
    <scope>NUCLEOTIDE SEQUENCE</scope>
    <source>
        <strain evidence="2">676</strain>
    </source>
</reference>